<dbReference type="AlphaFoldDB" id="A0A9D2H424"/>
<dbReference type="GO" id="GO:0051287">
    <property type="term" value="F:NAD binding"/>
    <property type="evidence" value="ECO:0007669"/>
    <property type="project" value="InterPro"/>
</dbReference>
<evidence type="ECO:0000256" key="2">
    <source>
        <dbReference type="ARBA" id="ARBA00023027"/>
    </source>
</evidence>
<accession>A0A9D2H424</accession>
<dbReference type="Pfam" id="PF02826">
    <property type="entry name" value="2-Hacid_dh_C"/>
    <property type="match status" value="1"/>
</dbReference>
<protein>
    <submittedName>
        <fullName evidence="4">Phosphoglycerate dehydrogenase</fullName>
    </submittedName>
</protein>
<evidence type="ECO:0000313" key="4">
    <source>
        <dbReference type="EMBL" id="HJA03341.1"/>
    </source>
</evidence>
<dbReference type="PANTHER" id="PTHR43333:SF1">
    <property type="entry name" value="D-ISOMER SPECIFIC 2-HYDROXYACID DEHYDROGENASE NAD-BINDING DOMAIN-CONTAINING PROTEIN"/>
    <property type="match status" value="1"/>
</dbReference>
<comment type="caution">
    <text evidence="4">The sequence shown here is derived from an EMBL/GenBank/DDBJ whole genome shotgun (WGS) entry which is preliminary data.</text>
</comment>
<feature type="domain" description="D-isomer specific 2-hydroxyacid dehydrogenase NAD-binding" evidence="3">
    <location>
        <begin position="100"/>
        <end position="282"/>
    </location>
</feature>
<evidence type="ECO:0000313" key="5">
    <source>
        <dbReference type="Proteomes" id="UP000824220"/>
    </source>
</evidence>
<evidence type="ECO:0000259" key="3">
    <source>
        <dbReference type="Pfam" id="PF02826"/>
    </source>
</evidence>
<reference evidence="4" key="1">
    <citation type="journal article" date="2021" name="PeerJ">
        <title>Extensive microbial diversity within the chicken gut microbiome revealed by metagenomics and culture.</title>
        <authorList>
            <person name="Gilroy R."/>
            <person name="Ravi A."/>
            <person name="Getino M."/>
            <person name="Pursley I."/>
            <person name="Horton D.L."/>
            <person name="Alikhan N.F."/>
            <person name="Baker D."/>
            <person name="Gharbi K."/>
            <person name="Hall N."/>
            <person name="Watson M."/>
            <person name="Adriaenssens E.M."/>
            <person name="Foster-Nyarko E."/>
            <person name="Jarju S."/>
            <person name="Secka A."/>
            <person name="Antonio M."/>
            <person name="Oren A."/>
            <person name="Chaudhuri R.R."/>
            <person name="La Ragione R."/>
            <person name="Hildebrand F."/>
            <person name="Pallen M.J."/>
        </authorList>
    </citation>
    <scope>NUCLEOTIDE SEQUENCE</scope>
    <source>
        <strain evidence="4">ChiHjej8B7-3636</strain>
    </source>
</reference>
<dbReference type="InterPro" id="IPR036291">
    <property type="entry name" value="NAD(P)-bd_dom_sf"/>
</dbReference>
<dbReference type="SUPFAM" id="SSF51735">
    <property type="entry name" value="NAD(P)-binding Rossmann-fold domains"/>
    <property type="match status" value="1"/>
</dbReference>
<dbReference type="Gene3D" id="3.40.50.720">
    <property type="entry name" value="NAD(P)-binding Rossmann-like Domain"/>
    <property type="match status" value="2"/>
</dbReference>
<evidence type="ECO:0000256" key="1">
    <source>
        <dbReference type="ARBA" id="ARBA00023002"/>
    </source>
</evidence>
<dbReference type="EMBL" id="DXAM01000010">
    <property type="protein sequence ID" value="HJA03341.1"/>
    <property type="molecule type" value="Genomic_DNA"/>
</dbReference>
<dbReference type="SUPFAM" id="SSF52283">
    <property type="entry name" value="Formate/glycerate dehydrogenase catalytic domain-like"/>
    <property type="match status" value="1"/>
</dbReference>
<organism evidence="4 5">
    <name type="scientific">Candidatus Microbacterium stercoravium</name>
    <dbReference type="NCBI Taxonomy" id="2838697"/>
    <lineage>
        <taxon>Bacteria</taxon>
        <taxon>Bacillati</taxon>
        <taxon>Actinomycetota</taxon>
        <taxon>Actinomycetes</taxon>
        <taxon>Micrococcales</taxon>
        <taxon>Microbacteriaceae</taxon>
        <taxon>Microbacterium</taxon>
    </lineage>
</organism>
<keyword evidence="2" id="KW-0520">NAD</keyword>
<dbReference type="GO" id="GO:0016491">
    <property type="term" value="F:oxidoreductase activity"/>
    <property type="evidence" value="ECO:0007669"/>
    <property type="project" value="UniProtKB-KW"/>
</dbReference>
<gene>
    <name evidence="4" type="ORF">H9800_00565</name>
</gene>
<dbReference type="InterPro" id="IPR006140">
    <property type="entry name" value="D-isomer_DH_NAD-bd"/>
</dbReference>
<name>A0A9D2H424_9MICO</name>
<dbReference type="PANTHER" id="PTHR43333">
    <property type="entry name" value="2-HACID_DH_C DOMAIN-CONTAINING PROTEIN"/>
    <property type="match status" value="1"/>
</dbReference>
<reference evidence="4" key="2">
    <citation type="submission" date="2021-04" db="EMBL/GenBank/DDBJ databases">
        <authorList>
            <person name="Gilroy R."/>
        </authorList>
    </citation>
    <scope>NUCLEOTIDE SEQUENCE</scope>
    <source>
        <strain evidence="4">ChiHjej8B7-3636</strain>
    </source>
</reference>
<sequence>MKILVPDIVEFLDDVDPRADVVLYDPTQPIPVEHRDAEVFVAWGNSSENLASAAQLPELRFVQALSAGAEKITGAGFADDVVIANGSGVHDRTVTEHAVTLALALVRRLPASARAQREHVWSRELGGVHLMRPEGAVTSLVRARVLIWGFGNIGQNLARVLDALGAEVRGVARSEGERSGFPVIAEQRINEVLPETDVLIMILPGVESTRNALGAERLALLPDHAYVVNVGRGTTIDEAALVDALESGSIAGAGLDVTAVEPLPADSPLWDAKNLILTPHAAGGRADLGAQLIHENLAAYLDGTPLKNVIER</sequence>
<dbReference type="Proteomes" id="UP000824220">
    <property type="component" value="Unassembled WGS sequence"/>
</dbReference>
<keyword evidence="1" id="KW-0560">Oxidoreductase</keyword>
<proteinExistence type="predicted"/>